<evidence type="ECO:0000313" key="10">
    <source>
        <dbReference type="Proteomes" id="UP001206595"/>
    </source>
</evidence>
<dbReference type="Pfam" id="PF10601">
    <property type="entry name" value="zf-LITAF-like"/>
    <property type="match status" value="1"/>
</dbReference>
<dbReference type="PROSITE" id="PS51837">
    <property type="entry name" value="LITAF"/>
    <property type="match status" value="1"/>
</dbReference>
<keyword evidence="3" id="KW-0479">Metal-binding</keyword>
<dbReference type="InterPro" id="IPR037519">
    <property type="entry name" value="LITAF_fam"/>
</dbReference>
<dbReference type="PANTHER" id="PTHR23292:SF6">
    <property type="entry name" value="FI16602P1-RELATED"/>
    <property type="match status" value="1"/>
</dbReference>
<comment type="subcellular location">
    <subcellularLocation>
        <location evidence="1">Membrane</location>
        <topology evidence="1">Peripheral membrane protein</topology>
    </subcellularLocation>
</comment>
<keyword evidence="7" id="KW-0812">Transmembrane</keyword>
<reference evidence="9" key="2">
    <citation type="journal article" date="2022" name="Proc. Natl. Acad. Sci. U.S.A.">
        <title>Diploid-dominant life cycles characterize the early evolution of Fungi.</title>
        <authorList>
            <person name="Amses K.R."/>
            <person name="Simmons D.R."/>
            <person name="Longcore J.E."/>
            <person name="Mondo S.J."/>
            <person name="Seto K."/>
            <person name="Jeronimo G.H."/>
            <person name="Bonds A.E."/>
            <person name="Quandt C.A."/>
            <person name="Davis W.J."/>
            <person name="Chang Y."/>
            <person name="Federici B.A."/>
            <person name="Kuo A."/>
            <person name="LaButti K."/>
            <person name="Pangilinan J."/>
            <person name="Andreopoulos W."/>
            <person name="Tritt A."/>
            <person name="Riley R."/>
            <person name="Hundley H."/>
            <person name="Johnson J."/>
            <person name="Lipzen A."/>
            <person name="Barry K."/>
            <person name="Lang B.F."/>
            <person name="Cuomo C.A."/>
            <person name="Buchler N.E."/>
            <person name="Grigoriev I.V."/>
            <person name="Spatafora J.W."/>
            <person name="Stajich J.E."/>
            <person name="James T.Y."/>
        </authorList>
    </citation>
    <scope>NUCLEOTIDE SEQUENCE</scope>
    <source>
        <strain evidence="9">AG</strain>
    </source>
</reference>
<feature type="domain" description="LITAF" evidence="8">
    <location>
        <begin position="41"/>
        <end position="126"/>
    </location>
</feature>
<reference evidence="9" key="1">
    <citation type="submission" date="2021-06" db="EMBL/GenBank/DDBJ databases">
        <authorList>
            <consortium name="DOE Joint Genome Institute"/>
            <person name="Mondo S.J."/>
            <person name="Amses K.R."/>
            <person name="Simmons D.R."/>
            <person name="Longcore J.E."/>
            <person name="Seto K."/>
            <person name="Alves G.H."/>
            <person name="Bonds A.E."/>
            <person name="Quandt C.A."/>
            <person name="Davis W.J."/>
            <person name="Chang Y."/>
            <person name="Letcher P.M."/>
            <person name="Powell M.J."/>
            <person name="Kuo A."/>
            <person name="Labutti K."/>
            <person name="Pangilinan J."/>
            <person name="Andreopoulos W."/>
            <person name="Tritt A."/>
            <person name="Riley R."/>
            <person name="Hundley H."/>
            <person name="Johnson J."/>
            <person name="Lipzen A."/>
            <person name="Barry K."/>
            <person name="Berbee M.L."/>
            <person name="Buchler N.E."/>
            <person name="Grigoriev I.V."/>
            <person name="Spatafora J.W."/>
            <person name="Stajich J.E."/>
            <person name="James T.Y."/>
        </authorList>
    </citation>
    <scope>NUCLEOTIDE SEQUENCE</scope>
    <source>
        <strain evidence="9">AG</strain>
    </source>
</reference>
<gene>
    <name evidence="9" type="ORF">K450DRAFT_245320</name>
</gene>
<feature type="compositionally biased region" description="Pro residues" evidence="6">
    <location>
        <begin position="23"/>
        <end position="41"/>
    </location>
</feature>
<dbReference type="SMART" id="SM00714">
    <property type="entry name" value="LITAF"/>
    <property type="match status" value="1"/>
</dbReference>
<dbReference type="RefSeq" id="XP_051443754.1">
    <property type="nucleotide sequence ID" value="XM_051589734.1"/>
</dbReference>
<keyword evidence="5 7" id="KW-0472">Membrane</keyword>
<sequence>MAKVDEAGPAAPKYEAEQQTREVPPPPYISQEPPKAPPPGVASPNTVPLDHLGAESSNVHCPECGYTGPSEVKHKVGGATILSIAGLFFLGCTVFGCCLLPLCISGLKDAEHRCPRCRNELATYARLERRTMTGRPH</sequence>
<feature type="region of interest" description="Disordered" evidence="6">
    <location>
        <begin position="1"/>
        <end position="49"/>
    </location>
</feature>
<keyword evidence="7" id="KW-1133">Transmembrane helix</keyword>
<dbReference type="AlphaFoldDB" id="A0AAD5E9E1"/>
<evidence type="ECO:0000256" key="3">
    <source>
        <dbReference type="ARBA" id="ARBA00022723"/>
    </source>
</evidence>
<comment type="similarity">
    <text evidence="2">Belongs to the CDIP1/LITAF family.</text>
</comment>
<evidence type="ECO:0000256" key="1">
    <source>
        <dbReference type="ARBA" id="ARBA00004170"/>
    </source>
</evidence>
<protein>
    <recommendedName>
        <fullName evidence="8">LITAF domain-containing protein</fullName>
    </recommendedName>
</protein>
<evidence type="ECO:0000256" key="7">
    <source>
        <dbReference type="SAM" id="Phobius"/>
    </source>
</evidence>
<organism evidence="9 10">
    <name type="scientific">Umbelopsis ramanniana AG</name>
    <dbReference type="NCBI Taxonomy" id="1314678"/>
    <lineage>
        <taxon>Eukaryota</taxon>
        <taxon>Fungi</taxon>
        <taxon>Fungi incertae sedis</taxon>
        <taxon>Mucoromycota</taxon>
        <taxon>Mucoromycotina</taxon>
        <taxon>Umbelopsidomycetes</taxon>
        <taxon>Umbelopsidales</taxon>
        <taxon>Umbelopsidaceae</taxon>
        <taxon>Umbelopsis</taxon>
    </lineage>
</organism>
<dbReference type="GeneID" id="75915079"/>
<evidence type="ECO:0000313" key="9">
    <source>
        <dbReference type="EMBL" id="KAI8578750.1"/>
    </source>
</evidence>
<accession>A0AAD5E9E1</accession>
<evidence type="ECO:0000259" key="8">
    <source>
        <dbReference type="PROSITE" id="PS51837"/>
    </source>
</evidence>
<keyword evidence="4" id="KW-0862">Zinc</keyword>
<evidence type="ECO:0000256" key="5">
    <source>
        <dbReference type="ARBA" id="ARBA00023136"/>
    </source>
</evidence>
<comment type="caution">
    <text evidence="9">The sequence shown here is derived from an EMBL/GenBank/DDBJ whole genome shotgun (WGS) entry which is preliminary data.</text>
</comment>
<dbReference type="GO" id="GO:0016020">
    <property type="term" value="C:membrane"/>
    <property type="evidence" value="ECO:0007669"/>
    <property type="project" value="UniProtKB-SubCell"/>
</dbReference>
<evidence type="ECO:0000256" key="6">
    <source>
        <dbReference type="SAM" id="MobiDB-lite"/>
    </source>
</evidence>
<dbReference type="GO" id="GO:0008270">
    <property type="term" value="F:zinc ion binding"/>
    <property type="evidence" value="ECO:0007669"/>
    <property type="project" value="TreeGrafter"/>
</dbReference>
<feature type="transmembrane region" description="Helical" evidence="7">
    <location>
        <begin position="79"/>
        <end position="103"/>
    </location>
</feature>
<dbReference type="Proteomes" id="UP001206595">
    <property type="component" value="Unassembled WGS sequence"/>
</dbReference>
<proteinExistence type="inferred from homology"/>
<evidence type="ECO:0000256" key="4">
    <source>
        <dbReference type="ARBA" id="ARBA00022833"/>
    </source>
</evidence>
<evidence type="ECO:0000256" key="2">
    <source>
        <dbReference type="ARBA" id="ARBA00005975"/>
    </source>
</evidence>
<dbReference type="EMBL" id="MU620926">
    <property type="protein sequence ID" value="KAI8578750.1"/>
    <property type="molecule type" value="Genomic_DNA"/>
</dbReference>
<dbReference type="PANTHER" id="PTHR23292">
    <property type="entry name" value="LIPOPOLYSACCHARIDE-INDUCED TUMOR NECROSIS FACTOR-ALPHA FACTOR"/>
    <property type="match status" value="1"/>
</dbReference>
<dbReference type="InterPro" id="IPR006629">
    <property type="entry name" value="LITAF"/>
</dbReference>
<keyword evidence="10" id="KW-1185">Reference proteome</keyword>
<name>A0AAD5E9E1_UMBRA</name>